<dbReference type="AlphaFoldDB" id="A0A940SWR2"/>
<dbReference type="RefSeq" id="WP_209529606.1">
    <property type="nucleotide sequence ID" value="NZ_JAEEGA010000010.1"/>
</dbReference>
<dbReference type="Pfam" id="PF11148">
    <property type="entry name" value="DUF2922"/>
    <property type="match status" value="1"/>
</dbReference>
<sequence>MTYQKKLRMNFLEQNRQLQKVDVPVFLDNLSRKHLEEQLNDVIALDILLKGRKRNRQTTRCESAQYITIITDDLFKN</sequence>
<evidence type="ECO:0000313" key="2">
    <source>
        <dbReference type="Proteomes" id="UP000674938"/>
    </source>
</evidence>
<comment type="caution">
    <text evidence="1">The sequence shown here is derived from an EMBL/GenBank/DDBJ whole genome shotgun (WGS) entry which is preliminary data.</text>
</comment>
<evidence type="ECO:0000313" key="1">
    <source>
        <dbReference type="EMBL" id="MBP1042431.1"/>
    </source>
</evidence>
<accession>A0A940SWR2</accession>
<dbReference type="Proteomes" id="UP000674938">
    <property type="component" value="Unassembled WGS sequence"/>
</dbReference>
<dbReference type="EMBL" id="JAEEGA010000010">
    <property type="protein sequence ID" value="MBP1042431.1"/>
    <property type="molecule type" value="Genomic_DNA"/>
</dbReference>
<organism evidence="1 2">
    <name type="scientific">Vagococcus allomyrinae</name>
    <dbReference type="NCBI Taxonomy" id="2794353"/>
    <lineage>
        <taxon>Bacteria</taxon>
        <taxon>Bacillati</taxon>
        <taxon>Bacillota</taxon>
        <taxon>Bacilli</taxon>
        <taxon>Lactobacillales</taxon>
        <taxon>Enterococcaceae</taxon>
        <taxon>Vagococcus</taxon>
    </lineage>
</organism>
<reference evidence="1" key="1">
    <citation type="submission" date="2020-12" db="EMBL/GenBank/DDBJ databases">
        <title>Vagococcus allomyrinae sp. nov. and Enterococcus lavae sp. nov., isolated from the larvae of Allomyrina dichotoma.</title>
        <authorList>
            <person name="Lee S.D."/>
        </authorList>
    </citation>
    <scope>NUCLEOTIDE SEQUENCE</scope>
    <source>
        <strain evidence="1">BWB3-3</strain>
    </source>
</reference>
<gene>
    <name evidence="1" type="ORF">I6N95_15540</name>
</gene>
<protein>
    <submittedName>
        <fullName evidence="1">Uncharacterized protein</fullName>
    </submittedName>
</protein>
<dbReference type="InterPro" id="IPR021321">
    <property type="entry name" value="DUF2922"/>
</dbReference>
<proteinExistence type="predicted"/>
<name>A0A940SWR2_9ENTE</name>
<keyword evidence="2" id="KW-1185">Reference proteome</keyword>